<reference evidence="1 2" key="1">
    <citation type="submission" date="2019-04" db="EMBL/GenBank/DDBJ databases">
        <title>Chromosome genome assembly for Takifugu flavidus.</title>
        <authorList>
            <person name="Xiao S."/>
        </authorList>
    </citation>
    <scope>NUCLEOTIDE SEQUENCE [LARGE SCALE GENOMIC DNA]</scope>
    <source>
        <strain evidence="1">HTHZ2018</strain>
        <tissue evidence="1">Muscle</tissue>
    </source>
</reference>
<organism evidence="1 2">
    <name type="scientific">Takifugu flavidus</name>
    <name type="common">sansaifugu</name>
    <dbReference type="NCBI Taxonomy" id="433684"/>
    <lineage>
        <taxon>Eukaryota</taxon>
        <taxon>Metazoa</taxon>
        <taxon>Chordata</taxon>
        <taxon>Craniata</taxon>
        <taxon>Vertebrata</taxon>
        <taxon>Euteleostomi</taxon>
        <taxon>Actinopterygii</taxon>
        <taxon>Neopterygii</taxon>
        <taxon>Teleostei</taxon>
        <taxon>Neoteleostei</taxon>
        <taxon>Acanthomorphata</taxon>
        <taxon>Eupercaria</taxon>
        <taxon>Tetraodontiformes</taxon>
        <taxon>Tetradontoidea</taxon>
        <taxon>Tetraodontidae</taxon>
        <taxon>Takifugu</taxon>
    </lineage>
</organism>
<name>A0A5C6ND91_9TELE</name>
<gene>
    <name evidence="1" type="ORF">D4764_21G0003640</name>
</gene>
<dbReference type="Proteomes" id="UP000324091">
    <property type="component" value="Chromosome 21"/>
</dbReference>
<sequence>MNGSPTSAPCRDHVVACTAGHAAEFTPTDCDRILIQQRLRGKHHLATLVALAPSQPDITSSRAQMGPRLQQVLNTYRLEPRPLLQSTEIKQACICTDSLEVVLPLRVNSWK</sequence>
<evidence type="ECO:0000313" key="2">
    <source>
        <dbReference type="Proteomes" id="UP000324091"/>
    </source>
</evidence>
<protein>
    <submittedName>
        <fullName evidence="1">Uncharacterized protein</fullName>
    </submittedName>
</protein>
<keyword evidence="2" id="KW-1185">Reference proteome</keyword>
<comment type="caution">
    <text evidence="1">The sequence shown here is derived from an EMBL/GenBank/DDBJ whole genome shotgun (WGS) entry which is preliminary data.</text>
</comment>
<proteinExistence type="predicted"/>
<accession>A0A5C6ND91</accession>
<dbReference type="EMBL" id="RHFK02000014">
    <property type="protein sequence ID" value="TWW65464.1"/>
    <property type="molecule type" value="Genomic_DNA"/>
</dbReference>
<evidence type="ECO:0000313" key="1">
    <source>
        <dbReference type="EMBL" id="TWW65464.1"/>
    </source>
</evidence>
<dbReference type="AlphaFoldDB" id="A0A5C6ND91"/>